<evidence type="ECO:0000259" key="14">
    <source>
        <dbReference type="SMART" id="SM00848"/>
    </source>
</evidence>
<organism evidence="15 16">
    <name type="scientific">Paramecium primaurelia</name>
    <dbReference type="NCBI Taxonomy" id="5886"/>
    <lineage>
        <taxon>Eukaryota</taxon>
        <taxon>Sar</taxon>
        <taxon>Alveolata</taxon>
        <taxon>Ciliophora</taxon>
        <taxon>Intramacronucleata</taxon>
        <taxon>Oligohymenophorea</taxon>
        <taxon>Peniculida</taxon>
        <taxon>Parameciidae</taxon>
        <taxon>Paramecium</taxon>
    </lineage>
</organism>
<dbReference type="OMA" id="CYIANDA"/>
<feature type="domain" description="Cathepsin propeptide inhibitor" evidence="14">
    <location>
        <begin position="32"/>
        <end position="87"/>
    </location>
</feature>
<dbReference type="FunFam" id="3.90.70.10:FF:000104">
    <property type="entry name" value="Cathepsin L 1"/>
    <property type="match status" value="1"/>
</dbReference>
<keyword evidence="4 12" id="KW-0732">Signal</keyword>
<dbReference type="PROSITE" id="PS00139">
    <property type="entry name" value="THIOL_PROTEASE_CYS"/>
    <property type="match status" value="1"/>
</dbReference>
<reference evidence="15" key="1">
    <citation type="submission" date="2021-01" db="EMBL/GenBank/DDBJ databases">
        <authorList>
            <consortium name="Genoscope - CEA"/>
            <person name="William W."/>
        </authorList>
    </citation>
    <scope>NUCLEOTIDE SEQUENCE</scope>
</reference>
<evidence type="ECO:0000256" key="4">
    <source>
        <dbReference type="ARBA" id="ARBA00022729"/>
    </source>
</evidence>
<dbReference type="GO" id="GO:0006508">
    <property type="term" value="P:proteolysis"/>
    <property type="evidence" value="ECO:0007669"/>
    <property type="project" value="UniProtKB-KW"/>
</dbReference>
<dbReference type="GO" id="GO:0004197">
    <property type="term" value="F:cysteine-type endopeptidase activity"/>
    <property type="evidence" value="ECO:0007669"/>
    <property type="project" value="UniProtKB-EC"/>
</dbReference>
<comment type="caution">
    <text evidence="15">The sequence shown here is derived from an EMBL/GenBank/DDBJ whole genome shotgun (WGS) entry which is preliminary data.</text>
</comment>
<gene>
    <name evidence="15" type="ORF">PPRIM_AZ9-3.1.T0100088</name>
</gene>
<keyword evidence="5" id="KW-0378">Hydrolase</keyword>
<feature type="signal peptide" evidence="12">
    <location>
        <begin position="1"/>
        <end position="22"/>
    </location>
</feature>
<dbReference type="InterPro" id="IPR039417">
    <property type="entry name" value="Peptidase_C1A_papain-like"/>
</dbReference>
<comment type="subcellular location">
    <subcellularLocation>
        <location evidence="1">Secreted</location>
    </subcellularLocation>
</comment>
<dbReference type="EC" id="3.4.22.15" evidence="10"/>
<dbReference type="InterPro" id="IPR000169">
    <property type="entry name" value="Pept_cys_AS"/>
</dbReference>
<dbReference type="InterPro" id="IPR000668">
    <property type="entry name" value="Peptidase_C1A_C"/>
</dbReference>
<dbReference type="Pfam" id="PF08246">
    <property type="entry name" value="Inhibitor_I29"/>
    <property type="match status" value="1"/>
</dbReference>
<evidence type="ECO:0000256" key="3">
    <source>
        <dbReference type="ARBA" id="ARBA00022670"/>
    </source>
</evidence>
<dbReference type="InterPro" id="IPR013128">
    <property type="entry name" value="Peptidase_C1A"/>
</dbReference>
<evidence type="ECO:0000256" key="9">
    <source>
        <dbReference type="ARBA" id="ARBA00036319"/>
    </source>
</evidence>
<dbReference type="EMBL" id="CAJJDM010000007">
    <property type="protein sequence ID" value="CAD8045910.1"/>
    <property type="molecule type" value="Genomic_DNA"/>
</dbReference>
<evidence type="ECO:0000256" key="7">
    <source>
        <dbReference type="ARBA" id="ARBA00023145"/>
    </source>
</evidence>
<dbReference type="PANTHER" id="PTHR12411">
    <property type="entry name" value="CYSTEINE PROTEASE FAMILY C1-RELATED"/>
    <property type="match status" value="1"/>
</dbReference>
<evidence type="ECO:0000256" key="5">
    <source>
        <dbReference type="ARBA" id="ARBA00022801"/>
    </source>
</evidence>
<accession>A0A8S1JYW8</accession>
<evidence type="ECO:0000256" key="1">
    <source>
        <dbReference type="ARBA" id="ARBA00004613"/>
    </source>
</evidence>
<sequence length="320" mass="35178">MEKTLLAIGLLMLVGTLYNVQSVPEVQLATQFTNYQATFNKQYSGSELLYRLSVYQANLADIKARNEKLGREIFGETQFTDLTDEEFAANYLTLQINPDDLEVPKAEFNNVNATPIDWRTRGAVQYVKDQGQCGSCWAFSTTGVLEGFFKVTTGELPDLSEQQLVDCSTLIDFNQGCNGGMPSRALNYVKRNGLTTEDAYPYTAKETGSCRIKGGPYKVNGSTAIAANEAAHQAALQQGPVSVAVKASDWKNYKPKSDDYIFPDSECTGQVNHAVLAVGFTSEALIVKNSWSTKWGVDGYIYLQGGRNTCSVWDNSVVPK</sequence>
<evidence type="ECO:0000256" key="10">
    <source>
        <dbReference type="ARBA" id="ARBA00038911"/>
    </source>
</evidence>
<keyword evidence="16" id="KW-1185">Reference proteome</keyword>
<feature type="chain" id="PRO_5035717223" description="cathepsin L" evidence="12">
    <location>
        <begin position="23"/>
        <end position="320"/>
    </location>
</feature>
<dbReference type="Pfam" id="PF00112">
    <property type="entry name" value="Peptidase_C1"/>
    <property type="match status" value="1"/>
</dbReference>
<comment type="function">
    <text evidence="11">May be involved in extracellular digestion.</text>
</comment>
<dbReference type="Proteomes" id="UP000688137">
    <property type="component" value="Unassembled WGS sequence"/>
</dbReference>
<keyword evidence="3" id="KW-0645">Protease</keyword>
<name>A0A8S1JYW8_PARPR</name>
<protein>
    <recommendedName>
        <fullName evidence="10">cathepsin L</fullName>
        <ecNumber evidence="10">3.4.22.15</ecNumber>
    </recommendedName>
</protein>
<keyword evidence="2" id="KW-0964">Secreted</keyword>
<dbReference type="GO" id="GO:0005576">
    <property type="term" value="C:extracellular region"/>
    <property type="evidence" value="ECO:0007669"/>
    <property type="project" value="UniProtKB-SubCell"/>
</dbReference>
<keyword evidence="6" id="KW-0788">Thiol protease</keyword>
<evidence type="ECO:0000256" key="12">
    <source>
        <dbReference type="SAM" id="SignalP"/>
    </source>
</evidence>
<keyword evidence="7" id="KW-0865">Zymogen</keyword>
<keyword evidence="8" id="KW-1015">Disulfide bond</keyword>
<dbReference type="AlphaFoldDB" id="A0A8S1JYW8"/>
<dbReference type="InterPro" id="IPR013201">
    <property type="entry name" value="Prot_inhib_I29"/>
</dbReference>
<evidence type="ECO:0000256" key="2">
    <source>
        <dbReference type="ARBA" id="ARBA00022525"/>
    </source>
</evidence>
<dbReference type="SMART" id="SM00645">
    <property type="entry name" value="Pept_C1"/>
    <property type="match status" value="1"/>
</dbReference>
<evidence type="ECO:0000256" key="6">
    <source>
        <dbReference type="ARBA" id="ARBA00022807"/>
    </source>
</evidence>
<feature type="domain" description="Peptidase C1A papain C-terminal" evidence="13">
    <location>
        <begin position="112"/>
        <end position="320"/>
    </location>
</feature>
<comment type="catalytic activity">
    <reaction evidence="9">
        <text>Specificity close to that of papain. As compared to cathepsin B, cathepsin L exhibits higher activity toward protein substrates, but has little activity on Z-Arg-Arg-NHMec, and no peptidyl-dipeptidase activity.</text>
        <dbReference type="EC" id="3.4.22.15"/>
    </reaction>
</comment>
<evidence type="ECO:0000313" key="16">
    <source>
        <dbReference type="Proteomes" id="UP000688137"/>
    </source>
</evidence>
<proteinExistence type="predicted"/>
<evidence type="ECO:0000259" key="13">
    <source>
        <dbReference type="SMART" id="SM00645"/>
    </source>
</evidence>
<dbReference type="CDD" id="cd02248">
    <property type="entry name" value="Peptidase_C1A"/>
    <property type="match status" value="1"/>
</dbReference>
<dbReference type="SMART" id="SM00848">
    <property type="entry name" value="Inhibitor_I29"/>
    <property type="match status" value="1"/>
</dbReference>
<evidence type="ECO:0000256" key="11">
    <source>
        <dbReference type="ARBA" id="ARBA00053662"/>
    </source>
</evidence>
<evidence type="ECO:0000256" key="8">
    <source>
        <dbReference type="ARBA" id="ARBA00023157"/>
    </source>
</evidence>
<evidence type="ECO:0000313" key="15">
    <source>
        <dbReference type="EMBL" id="CAD8045910.1"/>
    </source>
</evidence>